<dbReference type="AlphaFoldDB" id="A0A5B2V1J7"/>
<dbReference type="InterPro" id="IPR025423">
    <property type="entry name" value="TMEM205-like"/>
</dbReference>
<feature type="transmembrane region" description="Helical" evidence="5">
    <location>
        <begin position="74"/>
        <end position="91"/>
    </location>
</feature>
<keyword evidence="8" id="KW-1185">Reference proteome</keyword>
<dbReference type="OrthoDB" id="5741001at2"/>
<keyword evidence="3 5" id="KW-1133">Transmembrane helix</keyword>
<evidence type="ECO:0000313" key="8">
    <source>
        <dbReference type="Proteomes" id="UP000323142"/>
    </source>
</evidence>
<evidence type="ECO:0000256" key="1">
    <source>
        <dbReference type="ARBA" id="ARBA00004370"/>
    </source>
</evidence>
<comment type="subcellular location">
    <subcellularLocation>
        <location evidence="1">Membrane</location>
    </subcellularLocation>
</comment>
<name>A0A5B2V1J7_9HYPH</name>
<dbReference type="GO" id="GO:0016020">
    <property type="term" value="C:membrane"/>
    <property type="evidence" value="ECO:0007669"/>
    <property type="project" value="UniProtKB-SubCell"/>
</dbReference>
<accession>A0A5B2V1J7</accession>
<proteinExistence type="predicted"/>
<evidence type="ECO:0000256" key="5">
    <source>
        <dbReference type="SAM" id="Phobius"/>
    </source>
</evidence>
<comment type="caution">
    <text evidence="7">The sequence shown here is derived from an EMBL/GenBank/DDBJ whole genome shotgun (WGS) entry which is preliminary data.</text>
</comment>
<evidence type="ECO:0000313" key="7">
    <source>
        <dbReference type="EMBL" id="KAA2233443.1"/>
    </source>
</evidence>
<dbReference type="Pfam" id="PF13664">
    <property type="entry name" value="DUF4149"/>
    <property type="match status" value="1"/>
</dbReference>
<evidence type="ECO:0000256" key="4">
    <source>
        <dbReference type="ARBA" id="ARBA00023136"/>
    </source>
</evidence>
<evidence type="ECO:0000256" key="2">
    <source>
        <dbReference type="ARBA" id="ARBA00022692"/>
    </source>
</evidence>
<feature type="transmembrane region" description="Helical" evidence="5">
    <location>
        <begin position="121"/>
        <end position="139"/>
    </location>
</feature>
<gene>
    <name evidence="7" type="ORF">F0L46_24675</name>
</gene>
<reference evidence="7 8" key="1">
    <citation type="submission" date="2019-09" db="EMBL/GenBank/DDBJ databases">
        <title>Salinarimonas rosea gen. nov., sp. nov., a new member of the a-2 subgroup of the Proteobacteria.</title>
        <authorList>
            <person name="Liu J."/>
        </authorList>
    </citation>
    <scope>NUCLEOTIDE SEQUENCE [LARGE SCALE GENOMIC DNA]</scope>
    <source>
        <strain evidence="7 8">BN140002</strain>
    </source>
</reference>
<evidence type="ECO:0000259" key="6">
    <source>
        <dbReference type="Pfam" id="PF13664"/>
    </source>
</evidence>
<keyword evidence="4 5" id="KW-0472">Membrane</keyword>
<dbReference type="EMBL" id="VUOA01000054">
    <property type="protein sequence ID" value="KAA2233443.1"/>
    <property type="molecule type" value="Genomic_DNA"/>
</dbReference>
<reference evidence="7 8" key="2">
    <citation type="submission" date="2019-09" db="EMBL/GenBank/DDBJ databases">
        <authorList>
            <person name="Jin C."/>
        </authorList>
    </citation>
    <scope>NUCLEOTIDE SEQUENCE [LARGE SCALE GENOMIC DNA]</scope>
    <source>
        <strain evidence="7 8">BN140002</strain>
    </source>
</reference>
<feature type="domain" description="TMEM205-like" evidence="6">
    <location>
        <begin position="14"/>
        <end position="100"/>
    </location>
</feature>
<dbReference type="Proteomes" id="UP000323142">
    <property type="component" value="Unassembled WGS sequence"/>
</dbReference>
<keyword evidence="2 5" id="KW-0812">Transmembrane</keyword>
<feature type="transmembrane region" description="Helical" evidence="5">
    <location>
        <begin position="49"/>
        <end position="67"/>
    </location>
</feature>
<evidence type="ECO:0000256" key="3">
    <source>
        <dbReference type="ARBA" id="ARBA00022989"/>
    </source>
</evidence>
<organism evidence="7 8">
    <name type="scientific">Salinarimonas soli</name>
    <dbReference type="NCBI Taxonomy" id="1638099"/>
    <lineage>
        <taxon>Bacteria</taxon>
        <taxon>Pseudomonadati</taxon>
        <taxon>Pseudomonadota</taxon>
        <taxon>Alphaproteobacteria</taxon>
        <taxon>Hyphomicrobiales</taxon>
        <taxon>Salinarimonadaceae</taxon>
        <taxon>Salinarimonas</taxon>
    </lineage>
</organism>
<protein>
    <submittedName>
        <fullName evidence="7">DUF4149 domain-containing protein</fullName>
    </submittedName>
</protein>
<sequence length="142" mass="14828">MPLTALVVLALVCAVIGGMLFFAGGVAPQVFRALPVAEGGRFLRRLFPVYYLVFGVATLVAAAIAAAGGLWREGLLLGLVAVGFAVARQGLMPRINGLRDRVTAGDKAAQAPFDTLHRTSVWLNGFQLLGLVAIAVLLASRA</sequence>
<dbReference type="RefSeq" id="WP_149822275.1">
    <property type="nucleotide sequence ID" value="NZ_VUOA01000054.1"/>
</dbReference>